<dbReference type="Proteomes" id="UP000293360">
    <property type="component" value="Unassembled WGS sequence"/>
</dbReference>
<proteinExistence type="predicted"/>
<sequence length="563" mass="63135">MDPTIPYASAKKSSVDAKRNSVDRREEAEKAAKSSQPQALQQYLEACHSLSRTIQVVTDRSLTTQGDTTNPTGRIFPRRITPWHDFPAEQEAVWDLLSAGQSFPSGPIFPSPNQLEYVMSLIRPISEVGLRDSERGAVAIEYKAPHKLSRDEILTGLQSEIQPERDVIHKSGKGFEFSSRPLAAAVITQLFSYMVGKGVQYGYVFAFILQAVRSEPPPDSWHDAAAELGTWAVEYDDKGFTRSPIRTRSRCKQHSPRRHSDDDDQDPAPPSPSPGQPRRPTKNKAASRDVQEGKDRGGQQGRIKGPAGKQKIQDRPFCTQQCLYGLAYGGPMDKACPNFVHHKRSHIDPSEFLRLIRHQLATDRDRGADCARLYLAGSMGALFKVRLSSHGYTFVAKGMKSSDLSRLQQEHEVYSRIRSMQGTGVPVFIGVTDLVLPYRYDGRAFTHFIFLSYGGNSLLRHTGQIKKPSTLDKIATNYKWLHRLGVLHRDAEPRNILYDEQSGRIMLVDFERAEIRNRQPLGPISPNGLRRRKRGAKGGEDTDPYEHELQHVLEKVSASINAS</sequence>
<comment type="caution">
    <text evidence="3">The sequence shown here is derived from an EMBL/GenBank/DDBJ whole genome shotgun (WGS) entry which is preliminary data.</text>
</comment>
<keyword evidence="4" id="KW-1185">Reference proteome</keyword>
<feature type="region of interest" description="Disordered" evidence="1">
    <location>
        <begin position="244"/>
        <end position="312"/>
    </location>
</feature>
<feature type="region of interest" description="Disordered" evidence="1">
    <location>
        <begin position="1"/>
        <end position="37"/>
    </location>
</feature>
<dbReference type="AlphaFoldDB" id="A0A4Q4SXL5"/>
<name>A0A4Q4SXL5_9PEZI</name>
<accession>A0A4Q4SXL5</accession>
<feature type="compositionally biased region" description="Pro residues" evidence="1">
    <location>
        <begin position="267"/>
        <end position="277"/>
    </location>
</feature>
<evidence type="ECO:0000313" key="3">
    <source>
        <dbReference type="EMBL" id="RYO84972.1"/>
    </source>
</evidence>
<dbReference type="PROSITE" id="PS50011">
    <property type="entry name" value="PROTEIN_KINASE_DOM"/>
    <property type="match status" value="1"/>
</dbReference>
<feature type="domain" description="Protein kinase" evidence="2">
    <location>
        <begin position="368"/>
        <end position="563"/>
    </location>
</feature>
<evidence type="ECO:0000313" key="4">
    <source>
        <dbReference type="Proteomes" id="UP000293360"/>
    </source>
</evidence>
<dbReference type="Gene3D" id="1.10.510.10">
    <property type="entry name" value="Transferase(Phosphotransferase) domain 1"/>
    <property type="match status" value="1"/>
</dbReference>
<feature type="compositionally biased region" description="Basic and acidic residues" evidence="1">
    <location>
        <begin position="13"/>
        <end position="32"/>
    </location>
</feature>
<feature type="compositionally biased region" description="Basic and acidic residues" evidence="1">
    <location>
        <begin position="537"/>
        <end position="546"/>
    </location>
</feature>
<dbReference type="Gene3D" id="3.30.200.20">
    <property type="entry name" value="Phosphorylase Kinase, domain 1"/>
    <property type="match status" value="1"/>
</dbReference>
<dbReference type="STRING" id="155417.A0A4Q4SXL5"/>
<dbReference type="OrthoDB" id="2156052at2759"/>
<organism evidence="3 4">
    <name type="scientific">Monosporascus ibericus</name>
    <dbReference type="NCBI Taxonomy" id="155417"/>
    <lineage>
        <taxon>Eukaryota</taxon>
        <taxon>Fungi</taxon>
        <taxon>Dikarya</taxon>
        <taxon>Ascomycota</taxon>
        <taxon>Pezizomycotina</taxon>
        <taxon>Sordariomycetes</taxon>
        <taxon>Xylariomycetidae</taxon>
        <taxon>Xylariales</taxon>
        <taxon>Xylariales incertae sedis</taxon>
        <taxon>Monosporascus</taxon>
    </lineage>
</organism>
<feature type="region of interest" description="Disordered" evidence="1">
    <location>
        <begin position="519"/>
        <end position="546"/>
    </location>
</feature>
<gene>
    <name evidence="3" type="ORF">DL764_009246</name>
</gene>
<reference evidence="3 4" key="1">
    <citation type="submission" date="2018-06" db="EMBL/GenBank/DDBJ databases">
        <title>Complete Genomes of Monosporascus.</title>
        <authorList>
            <person name="Robinson A.J."/>
            <person name="Natvig D.O."/>
        </authorList>
    </citation>
    <scope>NUCLEOTIDE SEQUENCE [LARGE SCALE GENOMIC DNA]</scope>
    <source>
        <strain evidence="3 4">CBS 110550</strain>
    </source>
</reference>
<feature type="compositionally biased region" description="Basic and acidic residues" evidence="1">
    <location>
        <begin position="286"/>
        <end position="297"/>
    </location>
</feature>
<dbReference type="GO" id="GO:0004672">
    <property type="term" value="F:protein kinase activity"/>
    <property type="evidence" value="ECO:0007669"/>
    <property type="project" value="InterPro"/>
</dbReference>
<dbReference type="SUPFAM" id="SSF56112">
    <property type="entry name" value="Protein kinase-like (PK-like)"/>
    <property type="match status" value="1"/>
</dbReference>
<dbReference type="InterPro" id="IPR000719">
    <property type="entry name" value="Prot_kinase_dom"/>
</dbReference>
<evidence type="ECO:0000259" key="2">
    <source>
        <dbReference type="PROSITE" id="PS50011"/>
    </source>
</evidence>
<dbReference type="Pfam" id="PF06293">
    <property type="entry name" value="Kdo"/>
    <property type="match status" value="1"/>
</dbReference>
<dbReference type="InterPro" id="IPR011009">
    <property type="entry name" value="Kinase-like_dom_sf"/>
</dbReference>
<dbReference type="EMBL" id="QJNU01000831">
    <property type="protein sequence ID" value="RYO84972.1"/>
    <property type="molecule type" value="Genomic_DNA"/>
</dbReference>
<evidence type="ECO:0000256" key="1">
    <source>
        <dbReference type="SAM" id="MobiDB-lite"/>
    </source>
</evidence>
<protein>
    <recommendedName>
        <fullName evidence="2">Protein kinase domain-containing protein</fullName>
    </recommendedName>
</protein>
<dbReference type="GO" id="GO:0005524">
    <property type="term" value="F:ATP binding"/>
    <property type="evidence" value="ECO:0007669"/>
    <property type="project" value="InterPro"/>
</dbReference>
<feature type="compositionally biased region" description="Basic residues" evidence="1">
    <location>
        <begin position="245"/>
        <end position="257"/>
    </location>
</feature>